<keyword evidence="11 12" id="KW-0407">Ion channel</keyword>
<dbReference type="PROSITE" id="PS51013">
    <property type="entry name" value="PANNEXIN"/>
    <property type="match status" value="1"/>
</dbReference>
<dbReference type="PANTHER" id="PTHR11893">
    <property type="entry name" value="INNEXIN"/>
    <property type="match status" value="1"/>
</dbReference>
<evidence type="ECO:0000313" key="15">
    <source>
        <dbReference type="Proteomes" id="UP000318571"/>
    </source>
</evidence>
<dbReference type="GO" id="GO:0005886">
    <property type="term" value="C:plasma membrane"/>
    <property type="evidence" value="ECO:0007669"/>
    <property type="project" value="UniProtKB-SubCell"/>
</dbReference>
<keyword evidence="3 12" id="KW-0813">Transport</keyword>
<dbReference type="Pfam" id="PF00876">
    <property type="entry name" value="Innexin"/>
    <property type="match status" value="1"/>
</dbReference>
<keyword evidence="15" id="KW-1185">Reference proteome</keyword>
<dbReference type="InterPro" id="IPR000990">
    <property type="entry name" value="Innexin"/>
</dbReference>
<keyword evidence="9 12" id="KW-0406">Ion transport</keyword>
<dbReference type="GO" id="GO:0005921">
    <property type="term" value="C:gap junction"/>
    <property type="evidence" value="ECO:0007669"/>
    <property type="project" value="UniProtKB-SubCell"/>
</dbReference>
<evidence type="ECO:0000256" key="3">
    <source>
        <dbReference type="ARBA" id="ARBA00022448"/>
    </source>
</evidence>
<dbReference type="GO" id="GO:0005243">
    <property type="term" value="F:gap junction channel activity"/>
    <property type="evidence" value="ECO:0007669"/>
    <property type="project" value="TreeGrafter"/>
</dbReference>
<evidence type="ECO:0000256" key="2">
    <source>
        <dbReference type="ARBA" id="ARBA00004651"/>
    </source>
</evidence>
<dbReference type="PRINTS" id="PR01262">
    <property type="entry name" value="INNEXIN"/>
</dbReference>
<reference evidence="14 15" key="1">
    <citation type="journal article" date="2018" name="Nat. Ecol. Evol.">
        <title>Genomic signatures of mitonuclear coevolution across populations of Tigriopus californicus.</title>
        <authorList>
            <person name="Barreto F.S."/>
            <person name="Watson E.T."/>
            <person name="Lima T.G."/>
            <person name="Willett C.S."/>
            <person name="Edmands S."/>
            <person name="Li W."/>
            <person name="Burton R.S."/>
        </authorList>
    </citation>
    <scope>NUCLEOTIDE SEQUENCE [LARGE SCALE GENOMIC DNA]</scope>
    <source>
        <strain evidence="14 15">San Diego</strain>
    </source>
</reference>
<evidence type="ECO:0000256" key="12">
    <source>
        <dbReference type="RuleBase" id="RU010713"/>
    </source>
</evidence>
<evidence type="ECO:0000256" key="5">
    <source>
        <dbReference type="ARBA" id="ARBA00022692"/>
    </source>
</evidence>
<protein>
    <recommendedName>
        <fullName evidence="12">Innexin</fullName>
    </recommendedName>
</protein>
<name>A0A553PS08_TIGCA</name>
<proteinExistence type="inferred from homology"/>
<comment type="caution">
    <text evidence="14">The sequence shown here is derived from an EMBL/GenBank/DDBJ whole genome shotgun (WGS) entry which is preliminary data.</text>
</comment>
<comment type="function">
    <text evidence="12">Structural component of the gap junctions.</text>
</comment>
<keyword evidence="4" id="KW-1003">Cell membrane</keyword>
<accession>A0A553PS08</accession>
<feature type="compositionally biased region" description="Basic and acidic residues" evidence="13">
    <location>
        <begin position="377"/>
        <end position="402"/>
    </location>
</feature>
<evidence type="ECO:0000256" key="7">
    <source>
        <dbReference type="ARBA" id="ARBA00022949"/>
    </source>
</evidence>
<feature type="transmembrane region" description="Helical" evidence="12">
    <location>
        <begin position="281"/>
        <end position="305"/>
    </location>
</feature>
<dbReference type="OMA" id="KIYLAIW"/>
<dbReference type="OrthoDB" id="5867527at2759"/>
<evidence type="ECO:0000256" key="8">
    <source>
        <dbReference type="ARBA" id="ARBA00022989"/>
    </source>
</evidence>
<evidence type="ECO:0000256" key="13">
    <source>
        <dbReference type="SAM" id="MobiDB-lite"/>
    </source>
</evidence>
<keyword evidence="10 12" id="KW-0472">Membrane</keyword>
<evidence type="ECO:0000256" key="6">
    <source>
        <dbReference type="ARBA" id="ARBA00022868"/>
    </source>
</evidence>
<keyword evidence="7" id="KW-0965">Cell junction</keyword>
<dbReference type="AlphaFoldDB" id="A0A553PS08"/>
<feature type="transmembrane region" description="Helical" evidence="12">
    <location>
        <begin position="184"/>
        <end position="204"/>
    </location>
</feature>
<evidence type="ECO:0000313" key="14">
    <source>
        <dbReference type="EMBL" id="TRY80459.1"/>
    </source>
</evidence>
<evidence type="ECO:0000256" key="11">
    <source>
        <dbReference type="ARBA" id="ARBA00023303"/>
    </source>
</evidence>
<evidence type="ECO:0000256" key="9">
    <source>
        <dbReference type="ARBA" id="ARBA00023065"/>
    </source>
</evidence>
<dbReference type="PANTHER" id="PTHR11893:SF41">
    <property type="entry name" value="INNEXIN INX2"/>
    <property type="match status" value="1"/>
</dbReference>
<keyword evidence="8 12" id="KW-1133">Transmembrane helix</keyword>
<comment type="subcellular location">
    <subcellularLocation>
        <location evidence="1">Cell junction</location>
        <location evidence="1">Gap junction</location>
    </subcellularLocation>
    <subcellularLocation>
        <location evidence="2 12">Cell membrane</location>
        <topology evidence="2 12">Multi-pass membrane protein</topology>
    </subcellularLocation>
</comment>
<comment type="caution">
    <text evidence="12">Lacks conserved residue(s) required for the propagation of feature annotation.</text>
</comment>
<dbReference type="GO" id="GO:0007602">
    <property type="term" value="P:phototransduction"/>
    <property type="evidence" value="ECO:0007669"/>
    <property type="project" value="TreeGrafter"/>
</dbReference>
<gene>
    <name evidence="12" type="primary">inx</name>
    <name evidence="14" type="ORF">TCAL_10483</name>
</gene>
<dbReference type="GO" id="GO:0034220">
    <property type="term" value="P:monoatomic ion transmembrane transport"/>
    <property type="evidence" value="ECO:0007669"/>
    <property type="project" value="UniProtKB-KW"/>
</dbReference>
<dbReference type="EMBL" id="VCGU01000001">
    <property type="protein sequence ID" value="TRY80459.1"/>
    <property type="molecule type" value="Genomic_DNA"/>
</dbReference>
<dbReference type="STRING" id="6832.A0A553PS08"/>
<keyword evidence="6" id="KW-0303">Gap junction</keyword>
<evidence type="ECO:0000256" key="10">
    <source>
        <dbReference type="ARBA" id="ARBA00023136"/>
    </source>
</evidence>
<organism evidence="14 15">
    <name type="scientific">Tigriopus californicus</name>
    <name type="common">Marine copepod</name>
    <dbReference type="NCBI Taxonomy" id="6832"/>
    <lineage>
        <taxon>Eukaryota</taxon>
        <taxon>Metazoa</taxon>
        <taxon>Ecdysozoa</taxon>
        <taxon>Arthropoda</taxon>
        <taxon>Crustacea</taxon>
        <taxon>Multicrustacea</taxon>
        <taxon>Hexanauplia</taxon>
        <taxon>Copepoda</taxon>
        <taxon>Harpacticoida</taxon>
        <taxon>Harpacticidae</taxon>
        <taxon>Tigriopus</taxon>
    </lineage>
</organism>
<feature type="region of interest" description="Disordered" evidence="13">
    <location>
        <begin position="370"/>
        <end position="409"/>
    </location>
</feature>
<keyword evidence="5 12" id="KW-0812">Transmembrane</keyword>
<comment type="similarity">
    <text evidence="12">Belongs to the pannexin family.</text>
</comment>
<dbReference type="Proteomes" id="UP000318571">
    <property type="component" value="Chromosome 12"/>
</dbReference>
<feature type="transmembrane region" description="Helical" evidence="12">
    <location>
        <begin position="26"/>
        <end position="48"/>
    </location>
</feature>
<evidence type="ECO:0000256" key="4">
    <source>
        <dbReference type="ARBA" id="ARBA00022475"/>
    </source>
</evidence>
<sequence>MAHLVGDLAKYFQLDEINIDNWHFKLYYKGCVILFFAGSMVGVLSQYFGDPINCDFTTIDSDVASDYCWIHGSSYIPPEYQPHMKCIVDLDGVVSEDDAPDTSYYQWVVFMQVFQAGMFLFPYKLWSHFEGGLLASFGKDGKSAIMLTAEVRRADDEDGIVMEIVAEKFVNFFKSILHHNQWYFAKYLFCEFLNFLFLFLNFWATDRFLHGKFRYYGIEALQYSTLTRAEQRVSVSPYCAIFPTEVSCTVPNVGAAGGEQHHNGMCVLTQNIINEKIYLAIWFYLAFVLVVSFCYMVFRIFTLFFDRLRFVMLYSKIRNDYDKDIRDALEYVLSKCYLGDWFVLHQLSKNVNVYFFRCFVKELRNELKNRPKRSRAQRKEDGKEDSKSFNHSFKNGEKDSLMMEKYSGQ</sequence>
<evidence type="ECO:0000256" key="1">
    <source>
        <dbReference type="ARBA" id="ARBA00004610"/>
    </source>
</evidence>